<dbReference type="EMBL" id="CP100355">
    <property type="protein sequence ID" value="UTF53370.1"/>
    <property type="molecule type" value="Genomic_DNA"/>
</dbReference>
<organism evidence="2 3">
    <name type="scientific">Natronosalvus rutilus</name>
    <dbReference type="NCBI Taxonomy" id="2953753"/>
    <lineage>
        <taxon>Archaea</taxon>
        <taxon>Methanobacteriati</taxon>
        <taxon>Methanobacteriota</taxon>
        <taxon>Stenosarchaea group</taxon>
        <taxon>Halobacteria</taxon>
        <taxon>Halobacteriales</taxon>
        <taxon>Natrialbaceae</taxon>
        <taxon>Natronosalvus</taxon>
    </lineage>
</organism>
<proteinExistence type="predicted"/>
<name>A0A9E7N8G7_9EURY</name>
<feature type="domain" description="Halobacterial output" evidence="1">
    <location>
        <begin position="39"/>
        <end position="117"/>
    </location>
</feature>
<accession>A0A9E7N8G7</accession>
<sequence length="118" mass="13161">MSHRSPTDRLVRAGGTADRPIYYDDRRGTYHTWYDGGTYEPVTTAVLMGVSTALEADLETLEPLATAIDPEALDDLFTRSVRSRSRARARTNALVVSFEYAECGIRIHESGEIVIDPR</sequence>
<evidence type="ECO:0000313" key="3">
    <source>
        <dbReference type="Proteomes" id="UP001056855"/>
    </source>
</evidence>
<reference evidence="2" key="1">
    <citation type="submission" date="2022-06" db="EMBL/GenBank/DDBJ databases">
        <title>Diverse halophilic archaea isolated from saline environments.</title>
        <authorList>
            <person name="Cui H.-L."/>
        </authorList>
    </citation>
    <scope>NUCLEOTIDE SEQUENCE</scope>
    <source>
        <strain evidence="2">WLHS1</strain>
    </source>
</reference>
<protein>
    <recommendedName>
        <fullName evidence="1">Halobacterial output domain-containing protein</fullName>
    </recommendedName>
</protein>
<dbReference type="KEGG" id="sawl:NGM29_16615"/>
<dbReference type="InterPro" id="IPR040624">
    <property type="entry name" value="HalOD1"/>
</dbReference>
<gene>
    <name evidence="2" type="ORF">NGM29_16615</name>
</gene>
<dbReference type="Pfam" id="PF18545">
    <property type="entry name" value="HalOD1"/>
    <property type="match status" value="1"/>
</dbReference>
<dbReference type="AlphaFoldDB" id="A0A9E7N8G7"/>
<evidence type="ECO:0000313" key="2">
    <source>
        <dbReference type="EMBL" id="UTF53370.1"/>
    </source>
</evidence>
<dbReference type="Proteomes" id="UP001056855">
    <property type="component" value="Chromosome"/>
</dbReference>
<evidence type="ECO:0000259" key="1">
    <source>
        <dbReference type="Pfam" id="PF18545"/>
    </source>
</evidence>
<dbReference type="RefSeq" id="WP_254157771.1">
    <property type="nucleotide sequence ID" value="NZ_CP100355.1"/>
</dbReference>
<keyword evidence="3" id="KW-1185">Reference proteome</keyword>
<dbReference type="GeneID" id="73291703"/>